<dbReference type="AlphaFoldDB" id="A0A2H0XA08"/>
<evidence type="ECO:0000313" key="3">
    <source>
        <dbReference type="Proteomes" id="UP000231098"/>
    </source>
</evidence>
<proteinExistence type="predicted"/>
<gene>
    <name evidence="2" type="ORF">COT51_01320</name>
</gene>
<dbReference type="InterPro" id="IPR043724">
    <property type="entry name" value="DUF5666"/>
</dbReference>
<dbReference type="Pfam" id="PF18914">
    <property type="entry name" value="DUF5666"/>
    <property type="match status" value="1"/>
</dbReference>
<feature type="domain" description="DUF5666" evidence="1">
    <location>
        <begin position="65"/>
        <end position="129"/>
    </location>
</feature>
<evidence type="ECO:0000313" key="2">
    <source>
        <dbReference type="EMBL" id="PIS21691.1"/>
    </source>
</evidence>
<sequence length="152" mass="16297">MNKNIIISGLLVVAFAAGGFFGGMKYQQSKIGTNFRRQFGDNLGQREVNGQVQGQTRMGGRQTIGEIGSLDDKSITVKMQDGSSKIVILSDTTKYVKASSATKGDFKVGDTVAVFGTTNSDGSLTAENVQLNPTMLRSNDNQQPNQQSSQPQ</sequence>
<comment type="caution">
    <text evidence="2">The sequence shown here is derived from an EMBL/GenBank/DDBJ whole genome shotgun (WGS) entry which is preliminary data.</text>
</comment>
<dbReference type="EMBL" id="PEYV01000026">
    <property type="protein sequence ID" value="PIS21691.1"/>
    <property type="molecule type" value="Genomic_DNA"/>
</dbReference>
<evidence type="ECO:0000259" key="1">
    <source>
        <dbReference type="Pfam" id="PF18914"/>
    </source>
</evidence>
<reference evidence="3" key="1">
    <citation type="submission" date="2017-09" db="EMBL/GenBank/DDBJ databases">
        <title>Depth-based differentiation of microbial function through sediment-hosted aquifers and enrichment of novel symbionts in the deep terrestrial subsurface.</title>
        <authorList>
            <person name="Probst A.J."/>
            <person name="Ladd B."/>
            <person name="Jarett J.K."/>
            <person name="Geller-Mcgrath D.E."/>
            <person name="Sieber C.M.K."/>
            <person name="Emerson J.B."/>
            <person name="Anantharaman K."/>
            <person name="Thomas B.C."/>
            <person name="Malmstrom R."/>
            <person name="Stieglmeier M."/>
            <person name="Klingl A."/>
            <person name="Woyke T."/>
            <person name="Ryan C.M."/>
            <person name="Banfield J.F."/>
        </authorList>
    </citation>
    <scope>NUCLEOTIDE SEQUENCE [LARGE SCALE GENOMIC DNA]</scope>
</reference>
<protein>
    <recommendedName>
        <fullName evidence="1">DUF5666 domain-containing protein</fullName>
    </recommendedName>
</protein>
<accession>A0A2H0XA08</accession>
<name>A0A2H0XA08_UNCKA</name>
<organism evidence="2 3">
    <name type="scientific">candidate division WWE3 bacterium CG08_land_8_20_14_0_20_41_15</name>
    <dbReference type="NCBI Taxonomy" id="1975086"/>
    <lineage>
        <taxon>Bacteria</taxon>
        <taxon>Katanobacteria</taxon>
    </lineage>
</organism>
<dbReference type="Proteomes" id="UP000231098">
    <property type="component" value="Unassembled WGS sequence"/>
</dbReference>